<evidence type="ECO:0000313" key="3">
    <source>
        <dbReference type="Proteomes" id="UP000317318"/>
    </source>
</evidence>
<dbReference type="EMBL" id="CP036268">
    <property type="protein sequence ID" value="QDT39727.1"/>
    <property type="molecule type" value="Genomic_DNA"/>
</dbReference>
<reference evidence="2 3" key="1">
    <citation type="submission" date="2019-02" db="EMBL/GenBank/DDBJ databases">
        <title>Deep-cultivation of Planctomycetes and their phenomic and genomic characterization uncovers novel biology.</title>
        <authorList>
            <person name="Wiegand S."/>
            <person name="Jogler M."/>
            <person name="Boedeker C."/>
            <person name="Pinto D."/>
            <person name="Vollmers J."/>
            <person name="Rivas-Marin E."/>
            <person name="Kohn T."/>
            <person name="Peeters S.H."/>
            <person name="Heuer A."/>
            <person name="Rast P."/>
            <person name="Oberbeckmann S."/>
            <person name="Bunk B."/>
            <person name="Jeske O."/>
            <person name="Meyerdierks A."/>
            <person name="Storesund J.E."/>
            <person name="Kallscheuer N."/>
            <person name="Luecker S."/>
            <person name="Lage O.M."/>
            <person name="Pohl T."/>
            <person name="Merkel B.J."/>
            <person name="Hornburger P."/>
            <person name="Mueller R.-W."/>
            <person name="Bruemmer F."/>
            <person name="Labrenz M."/>
            <person name="Spormann A.M."/>
            <person name="Op den Camp H."/>
            <person name="Overmann J."/>
            <person name="Amann R."/>
            <person name="Jetten M.S.M."/>
            <person name="Mascher T."/>
            <person name="Medema M.H."/>
            <person name="Devos D.P."/>
            <person name="Kaster A.-K."/>
            <person name="Ovreas L."/>
            <person name="Rohde M."/>
            <person name="Galperin M.Y."/>
            <person name="Jogler C."/>
        </authorList>
    </citation>
    <scope>NUCLEOTIDE SEQUENCE [LARGE SCALE GENOMIC DNA]</scope>
    <source>
        <strain evidence="2 3">Pan189</strain>
    </source>
</reference>
<dbReference type="AlphaFoldDB" id="A0A517R748"/>
<evidence type="ECO:0000313" key="2">
    <source>
        <dbReference type="EMBL" id="QDT39727.1"/>
    </source>
</evidence>
<dbReference type="OrthoDB" id="283895at2"/>
<sequence length="195" mass="21918">MADIDIKFIKNRFFDKKVTSSLDRAARRILSRFGAFVRRSSKSSIRKRKTPSQPGQPPSSHVGTLKRFIFFAFDARDQSVTIGPMRFRSTHPGGDGKPIKGTVPEALEDGGMMRIVERYGRVKVGRTAAGRGAGGRFTKGEDIWGEGWARISRKRGPSAYSRTRKRTVAVGQRPYMVPAHEKNLGHLAQWRNSMR</sequence>
<dbReference type="Proteomes" id="UP000317318">
    <property type="component" value="Chromosome"/>
</dbReference>
<evidence type="ECO:0008006" key="4">
    <source>
        <dbReference type="Google" id="ProtNLM"/>
    </source>
</evidence>
<proteinExistence type="predicted"/>
<dbReference type="RefSeq" id="WP_145365850.1">
    <property type="nucleotide sequence ID" value="NZ_CP036268.1"/>
</dbReference>
<keyword evidence="3" id="KW-1185">Reference proteome</keyword>
<dbReference type="KEGG" id="svp:Pan189_41360"/>
<organism evidence="2 3">
    <name type="scientific">Stratiformator vulcanicus</name>
    <dbReference type="NCBI Taxonomy" id="2527980"/>
    <lineage>
        <taxon>Bacteria</taxon>
        <taxon>Pseudomonadati</taxon>
        <taxon>Planctomycetota</taxon>
        <taxon>Planctomycetia</taxon>
        <taxon>Planctomycetales</taxon>
        <taxon>Planctomycetaceae</taxon>
        <taxon>Stratiformator</taxon>
    </lineage>
</organism>
<accession>A0A517R748</accession>
<gene>
    <name evidence="2" type="ORF">Pan189_41360</name>
</gene>
<protein>
    <recommendedName>
        <fullName evidence="4">Phage virion morphogenesis family protein</fullName>
    </recommendedName>
</protein>
<evidence type="ECO:0000256" key="1">
    <source>
        <dbReference type="SAM" id="MobiDB-lite"/>
    </source>
</evidence>
<feature type="region of interest" description="Disordered" evidence="1">
    <location>
        <begin position="41"/>
        <end position="62"/>
    </location>
</feature>
<feature type="compositionally biased region" description="Basic residues" evidence="1">
    <location>
        <begin position="41"/>
        <end position="50"/>
    </location>
</feature>
<name>A0A517R748_9PLAN</name>